<dbReference type="AlphaFoldDB" id="A0A523XJT0"/>
<organism evidence="2 3">
    <name type="scientific">candidate division TA06 bacterium</name>
    <dbReference type="NCBI Taxonomy" id="2250710"/>
    <lineage>
        <taxon>Bacteria</taxon>
        <taxon>Bacteria division TA06</taxon>
    </lineage>
</organism>
<feature type="transmembrane region" description="Helical" evidence="1">
    <location>
        <begin position="12"/>
        <end position="29"/>
    </location>
</feature>
<dbReference type="PANTHER" id="PTHR32063">
    <property type="match status" value="1"/>
</dbReference>
<evidence type="ECO:0000313" key="3">
    <source>
        <dbReference type="Proteomes" id="UP000315534"/>
    </source>
</evidence>
<name>A0A523XJT0_UNCT6</name>
<dbReference type="Gene3D" id="3.30.70.1430">
    <property type="entry name" value="Multidrug efflux transporter AcrB pore domain"/>
    <property type="match status" value="1"/>
</dbReference>
<evidence type="ECO:0000256" key="1">
    <source>
        <dbReference type="SAM" id="Phobius"/>
    </source>
</evidence>
<keyword evidence="1" id="KW-0812">Transmembrane</keyword>
<evidence type="ECO:0000313" key="2">
    <source>
        <dbReference type="EMBL" id="TET79219.1"/>
    </source>
</evidence>
<dbReference type="Proteomes" id="UP000315534">
    <property type="component" value="Unassembled WGS sequence"/>
</dbReference>
<keyword evidence="1" id="KW-1133">Transmembrane helix</keyword>
<protein>
    <submittedName>
        <fullName evidence="2">Efflux RND transporter permease subunit</fullName>
    </submittedName>
</protein>
<sequence length="200" mass="22682">MITRIIESSLRNRGLVLAFYVLIIAWGVWSVKNTPVDAIPNIGENQVIVYADWPGRSPQDVEDQVIYPLTISLMGLPRVKVVRSNSYFGFGLVNIIFEDNVDFYWARTRVLERLDQAQQMLPQGVSAVLGPDATALGQVFWYTIENGYYCPDHPAVSYQKPGKCTEDGELLVRSQHDLGELRSLHDWYVRYQLSSVQGLS</sequence>
<dbReference type="PANTHER" id="PTHR32063:SF19">
    <property type="entry name" value="CATION EFFLUX SYSTEM PROTEIN CUSA"/>
    <property type="match status" value="1"/>
</dbReference>
<accession>A0A523XJT0</accession>
<keyword evidence="1" id="KW-0472">Membrane</keyword>
<feature type="non-terminal residue" evidence="2">
    <location>
        <position position="200"/>
    </location>
</feature>
<reference evidence="2 3" key="1">
    <citation type="submission" date="2019-03" db="EMBL/GenBank/DDBJ databases">
        <title>Metabolic potential of uncultured bacteria and archaea associated with petroleum seepage in deep-sea sediments.</title>
        <authorList>
            <person name="Dong X."/>
            <person name="Hubert C."/>
        </authorList>
    </citation>
    <scope>NUCLEOTIDE SEQUENCE [LARGE SCALE GENOMIC DNA]</scope>
    <source>
        <strain evidence="2">E29_bin36</strain>
    </source>
</reference>
<dbReference type="InterPro" id="IPR001036">
    <property type="entry name" value="Acrflvin-R"/>
</dbReference>
<comment type="caution">
    <text evidence="2">The sequence shown here is derived from an EMBL/GenBank/DDBJ whole genome shotgun (WGS) entry which is preliminary data.</text>
</comment>
<dbReference type="GO" id="GO:0042910">
    <property type="term" value="F:xenobiotic transmembrane transporter activity"/>
    <property type="evidence" value="ECO:0007669"/>
    <property type="project" value="TreeGrafter"/>
</dbReference>
<dbReference type="Gene3D" id="1.20.1640.10">
    <property type="entry name" value="Multidrug efflux transporter AcrB transmembrane domain"/>
    <property type="match status" value="1"/>
</dbReference>
<dbReference type="EMBL" id="SOIP01000433">
    <property type="protein sequence ID" value="TET79219.1"/>
    <property type="molecule type" value="Genomic_DNA"/>
</dbReference>
<dbReference type="Pfam" id="PF00873">
    <property type="entry name" value="ACR_tran"/>
    <property type="match status" value="1"/>
</dbReference>
<proteinExistence type="predicted"/>
<gene>
    <name evidence="2" type="ORF">E3J38_07455</name>
</gene>
<dbReference type="SUPFAM" id="SSF82693">
    <property type="entry name" value="Multidrug efflux transporter AcrB pore domain, PN1, PN2, PC1 and PC2 subdomains"/>
    <property type="match status" value="1"/>
</dbReference>
<dbReference type="GO" id="GO:0005886">
    <property type="term" value="C:plasma membrane"/>
    <property type="evidence" value="ECO:0007669"/>
    <property type="project" value="TreeGrafter"/>
</dbReference>